<keyword evidence="2" id="KW-1185">Reference proteome</keyword>
<evidence type="ECO:0000313" key="1">
    <source>
        <dbReference type="EMBL" id="RPA96237.1"/>
    </source>
</evidence>
<organism evidence="1 2">
    <name type="scientific">Choiromyces venosus 120613-1</name>
    <dbReference type="NCBI Taxonomy" id="1336337"/>
    <lineage>
        <taxon>Eukaryota</taxon>
        <taxon>Fungi</taxon>
        <taxon>Dikarya</taxon>
        <taxon>Ascomycota</taxon>
        <taxon>Pezizomycotina</taxon>
        <taxon>Pezizomycetes</taxon>
        <taxon>Pezizales</taxon>
        <taxon>Tuberaceae</taxon>
        <taxon>Choiromyces</taxon>
    </lineage>
</organism>
<dbReference type="Proteomes" id="UP000276215">
    <property type="component" value="Unassembled WGS sequence"/>
</dbReference>
<dbReference type="AlphaFoldDB" id="A0A3N4JG22"/>
<proteinExistence type="predicted"/>
<reference evidence="1 2" key="1">
    <citation type="journal article" date="2018" name="Nat. Ecol. Evol.">
        <title>Pezizomycetes genomes reveal the molecular basis of ectomycorrhizal truffle lifestyle.</title>
        <authorList>
            <person name="Murat C."/>
            <person name="Payen T."/>
            <person name="Noel B."/>
            <person name="Kuo A."/>
            <person name="Morin E."/>
            <person name="Chen J."/>
            <person name="Kohler A."/>
            <person name="Krizsan K."/>
            <person name="Balestrini R."/>
            <person name="Da Silva C."/>
            <person name="Montanini B."/>
            <person name="Hainaut M."/>
            <person name="Levati E."/>
            <person name="Barry K.W."/>
            <person name="Belfiori B."/>
            <person name="Cichocki N."/>
            <person name="Clum A."/>
            <person name="Dockter R.B."/>
            <person name="Fauchery L."/>
            <person name="Guy J."/>
            <person name="Iotti M."/>
            <person name="Le Tacon F."/>
            <person name="Lindquist E.A."/>
            <person name="Lipzen A."/>
            <person name="Malagnac F."/>
            <person name="Mello A."/>
            <person name="Molinier V."/>
            <person name="Miyauchi S."/>
            <person name="Poulain J."/>
            <person name="Riccioni C."/>
            <person name="Rubini A."/>
            <person name="Sitrit Y."/>
            <person name="Splivallo R."/>
            <person name="Traeger S."/>
            <person name="Wang M."/>
            <person name="Zifcakova L."/>
            <person name="Wipf D."/>
            <person name="Zambonelli A."/>
            <person name="Paolocci F."/>
            <person name="Nowrousian M."/>
            <person name="Ottonello S."/>
            <person name="Baldrian P."/>
            <person name="Spatafora J.W."/>
            <person name="Henrissat B."/>
            <person name="Nagy L.G."/>
            <person name="Aury J.M."/>
            <person name="Wincker P."/>
            <person name="Grigoriev I.V."/>
            <person name="Bonfante P."/>
            <person name="Martin F.M."/>
        </authorList>
    </citation>
    <scope>NUCLEOTIDE SEQUENCE [LARGE SCALE GENOMIC DNA]</scope>
    <source>
        <strain evidence="1 2">120613-1</strain>
    </source>
</reference>
<gene>
    <name evidence="1" type="ORF">L873DRAFT_1695034</name>
</gene>
<dbReference type="EMBL" id="ML120416">
    <property type="protein sequence ID" value="RPA96237.1"/>
    <property type="molecule type" value="Genomic_DNA"/>
</dbReference>
<protein>
    <submittedName>
        <fullName evidence="1">Uncharacterized protein</fullName>
    </submittedName>
</protein>
<evidence type="ECO:0000313" key="2">
    <source>
        <dbReference type="Proteomes" id="UP000276215"/>
    </source>
</evidence>
<name>A0A3N4JG22_9PEZI</name>
<sequence length="71" mass="8319">GTFCWQLNSDLTFGDGKVTIDSAVYATQILDPYLIPFWYKTCEEYDYTQVVEDSILEHQKYATRLWIKTSV</sequence>
<accession>A0A3N4JG22</accession>
<dbReference type="OrthoDB" id="4349822at2759"/>
<feature type="non-terminal residue" evidence="1">
    <location>
        <position position="1"/>
    </location>
</feature>